<proteinExistence type="predicted"/>
<name>A0A9P9Z079_9MUSC</name>
<evidence type="ECO:0000313" key="2">
    <source>
        <dbReference type="EMBL" id="KAI8046347.1"/>
    </source>
</evidence>
<comment type="caution">
    <text evidence="2">The sequence shown here is derived from an EMBL/GenBank/DDBJ whole genome shotgun (WGS) entry which is preliminary data.</text>
</comment>
<feature type="region of interest" description="Disordered" evidence="1">
    <location>
        <begin position="189"/>
        <end position="232"/>
    </location>
</feature>
<feature type="region of interest" description="Disordered" evidence="1">
    <location>
        <begin position="247"/>
        <end position="266"/>
    </location>
</feature>
<sequence length="284" mass="32785">MPGMVISEYLREYLANEEKLVLSMCEKSDDKELCLWMHNKTKITDEDLARTYSEDEVRQLCLRTKVRVRMNSMNCLFDAKKRFDRKKRLENRSQRYVDSMLMKAVRRGMVKPYSDEEVANQRDVDRALTKQDNNRRLDRWQRPVYLIESSSEESLSAGLNGSSVGLEMQTPLQHTNLDTIMQVEAGDGLYGIGDPDEEEEQHQPLHHQQSVNDTEKEQVQQSDPCPDTQMPESWLGIVYDVNSESMSIGPELDSENQPCTQNTEPDYEVFGTQVKAASTQEDEC</sequence>
<evidence type="ECO:0000313" key="3">
    <source>
        <dbReference type="Proteomes" id="UP001059596"/>
    </source>
</evidence>
<organism evidence="2 3">
    <name type="scientific">Drosophila gunungcola</name>
    <name type="common">fruit fly</name>
    <dbReference type="NCBI Taxonomy" id="103775"/>
    <lineage>
        <taxon>Eukaryota</taxon>
        <taxon>Metazoa</taxon>
        <taxon>Ecdysozoa</taxon>
        <taxon>Arthropoda</taxon>
        <taxon>Hexapoda</taxon>
        <taxon>Insecta</taxon>
        <taxon>Pterygota</taxon>
        <taxon>Neoptera</taxon>
        <taxon>Endopterygota</taxon>
        <taxon>Diptera</taxon>
        <taxon>Brachycera</taxon>
        <taxon>Muscomorpha</taxon>
        <taxon>Ephydroidea</taxon>
        <taxon>Drosophilidae</taxon>
        <taxon>Drosophila</taxon>
        <taxon>Sophophora</taxon>
    </lineage>
</organism>
<dbReference type="OrthoDB" id="7871808at2759"/>
<dbReference type="Proteomes" id="UP001059596">
    <property type="component" value="Chromosome 3R"/>
</dbReference>
<feature type="compositionally biased region" description="Polar residues" evidence="1">
    <location>
        <begin position="255"/>
        <end position="264"/>
    </location>
</feature>
<gene>
    <name evidence="2" type="ORF">M5D96_002549</name>
</gene>
<protein>
    <recommendedName>
        <fullName evidence="4">Telomere-binding protein cav</fullName>
    </recommendedName>
</protein>
<reference evidence="2" key="1">
    <citation type="journal article" date="2023" name="Genome Biol. Evol.">
        <title>Long-read-based Genome Assembly of Drosophila gunungcola Reveals Fewer Chemosensory Genes in Flower-breeding Species.</title>
        <authorList>
            <person name="Negi A."/>
            <person name="Liao B.Y."/>
            <person name="Yeh S.D."/>
        </authorList>
    </citation>
    <scope>NUCLEOTIDE SEQUENCE</scope>
    <source>
        <strain evidence="2">Sukarami</strain>
    </source>
</reference>
<dbReference type="EMBL" id="JAMKOV010000001">
    <property type="protein sequence ID" value="KAI8046347.1"/>
    <property type="molecule type" value="Genomic_DNA"/>
</dbReference>
<dbReference type="AlphaFoldDB" id="A0A9P9Z079"/>
<evidence type="ECO:0000256" key="1">
    <source>
        <dbReference type="SAM" id="MobiDB-lite"/>
    </source>
</evidence>
<evidence type="ECO:0008006" key="4">
    <source>
        <dbReference type="Google" id="ProtNLM"/>
    </source>
</evidence>
<keyword evidence="3" id="KW-1185">Reference proteome</keyword>
<accession>A0A9P9Z079</accession>